<keyword evidence="7" id="KW-0963">Cytoplasm</keyword>
<evidence type="ECO:0000256" key="7">
    <source>
        <dbReference type="HAMAP-Rule" id="MF_00156"/>
    </source>
</evidence>
<dbReference type="PIRSF" id="PIRSF000388">
    <property type="entry name" value="Pantoate_hydroxy_MeTrfase"/>
    <property type="match status" value="1"/>
</dbReference>
<evidence type="ECO:0000256" key="2">
    <source>
        <dbReference type="ARBA" id="ARBA00008676"/>
    </source>
</evidence>
<dbReference type="GO" id="GO:0032259">
    <property type="term" value="P:methylation"/>
    <property type="evidence" value="ECO:0007669"/>
    <property type="project" value="UniProtKB-KW"/>
</dbReference>
<feature type="binding site" evidence="7 10">
    <location>
        <position position="117"/>
    </location>
    <ligand>
        <name>Mg(2+)</name>
        <dbReference type="ChEBI" id="CHEBI:18420"/>
    </ligand>
</feature>
<sequence>MKDKVTIHTLKRLKQSGQKICMVTAYDATFARILDEGGADVLLVGDSLGMVVQGQESTLPVTLDQMIYHCTAVSRGAKRAHVVGDMPFMSYQVSPQEAVRNAGRLVAEGNVGSVKLEGGAEFADTVRAIVRASIPVMGHLGLTPQSVHKMGGYVVQGRDEDAARRMLDDALALEAAGAYSLVLEGVPLELARTITQSLKIPTIGIGAGKHCDGQVLVCYDLLGMNPDFKPKFVKRFANLHGNITEAANTYFSEVRAGTFPDEEHSFKATKGIRLVTPTPVASDAEGAGEPAEKVGGIYGAPV</sequence>
<comment type="subunit">
    <text evidence="3 7">Homodecamer; pentamer of dimers.</text>
</comment>
<dbReference type="CDD" id="cd06557">
    <property type="entry name" value="KPHMT-like"/>
    <property type="match status" value="1"/>
</dbReference>
<dbReference type="SUPFAM" id="SSF51621">
    <property type="entry name" value="Phosphoenolpyruvate/pyruvate domain"/>
    <property type="match status" value="1"/>
</dbReference>
<dbReference type="EC" id="2.1.2.11" evidence="7"/>
<dbReference type="GO" id="GO:0008168">
    <property type="term" value="F:methyltransferase activity"/>
    <property type="evidence" value="ECO:0007669"/>
    <property type="project" value="UniProtKB-KW"/>
</dbReference>
<evidence type="ECO:0000256" key="4">
    <source>
        <dbReference type="ARBA" id="ARBA00022655"/>
    </source>
</evidence>
<reference evidence="12" key="1">
    <citation type="submission" date="2018-09" db="EMBL/GenBank/DDBJ databases">
        <authorList>
            <person name="Livingstone P.G."/>
            <person name="Whitworth D.E."/>
        </authorList>
    </citation>
    <scope>NUCLEOTIDE SEQUENCE [LARGE SCALE GENOMIC DNA]</scope>
    <source>
        <strain evidence="12">AB047A</strain>
    </source>
</reference>
<dbReference type="NCBIfam" id="TIGR00222">
    <property type="entry name" value="panB"/>
    <property type="match status" value="1"/>
</dbReference>
<accession>A0A3A8PTF3</accession>
<comment type="subcellular location">
    <subcellularLocation>
        <location evidence="7">Cytoplasm</location>
    </subcellularLocation>
</comment>
<comment type="catalytic activity">
    <reaction evidence="7">
        <text>(6R)-5,10-methylene-5,6,7,8-tetrahydrofolate + 3-methyl-2-oxobutanoate + H2O = 2-dehydropantoate + (6S)-5,6,7,8-tetrahydrofolate</text>
        <dbReference type="Rhea" id="RHEA:11824"/>
        <dbReference type="ChEBI" id="CHEBI:11561"/>
        <dbReference type="ChEBI" id="CHEBI:11851"/>
        <dbReference type="ChEBI" id="CHEBI:15377"/>
        <dbReference type="ChEBI" id="CHEBI:15636"/>
        <dbReference type="ChEBI" id="CHEBI:57453"/>
        <dbReference type="EC" id="2.1.2.11"/>
    </reaction>
</comment>
<dbReference type="NCBIfam" id="NF001452">
    <property type="entry name" value="PRK00311.1"/>
    <property type="match status" value="1"/>
</dbReference>
<dbReference type="FunFam" id="3.20.20.60:FF:000003">
    <property type="entry name" value="3-methyl-2-oxobutanoate hydroxymethyltransferase"/>
    <property type="match status" value="1"/>
</dbReference>
<dbReference type="GO" id="GO:0003864">
    <property type="term" value="F:3-methyl-2-oxobutanoate hydroxymethyltransferase activity"/>
    <property type="evidence" value="ECO:0007669"/>
    <property type="project" value="UniProtKB-UniRule"/>
</dbReference>
<dbReference type="Gene3D" id="3.20.20.60">
    <property type="entry name" value="Phosphoenolpyruvate-binding domains"/>
    <property type="match status" value="1"/>
</dbReference>
<dbReference type="AlphaFoldDB" id="A0A3A8PTF3"/>
<comment type="function">
    <text evidence="6 7">Catalyzes the reversible reaction in which hydroxymethyl group from 5,10-methylenetetrahydrofolate is transferred onto alpha-ketoisovalerate to form ketopantoate.</text>
</comment>
<dbReference type="InterPro" id="IPR015813">
    <property type="entry name" value="Pyrv/PenolPyrv_kinase-like_dom"/>
</dbReference>
<evidence type="ECO:0000256" key="9">
    <source>
        <dbReference type="PIRSR" id="PIRSR000388-2"/>
    </source>
</evidence>
<evidence type="ECO:0000256" key="5">
    <source>
        <dbReference type="ARBA" id="ARBA00022679"/>
    </source>
</evidence>
<dbReference type="UniPathway" id="UPA00028">
    <property type="reaction ID" value="UER00003"/>
</dbReference>
<feature type="binding site" evidence="7 10">
    <location>
        <position position="85"/>
    </location>
    <ligand>
        <name>Mg(2+)</name>
        <dbReference type="ChEBI" id="CHEBI:18420"/>
    </ligand>
</feature>
<feature type="binding site" evidence="7 9">
    <location>
        <position position="115"/>
    </location>
    <ligand>
        <name>3-methyl-2-oxobutanoate</name>
        <dbReference type="ChEBI" id="CHEBI:11851"/>
    </ligand>
</feature>
<comment type="pathway">
    <text evidence="1 7">Cofactor biosynthesis; (R)-pantothenate biosynthesis; (R)-pantoate from 3-methyl-2-oxobutanoate: step 1/2.</text>
</comment>
<feature type="binding site" evidence="7 9">
    <location>
        <begin position="46"/>
        <end position="47"/>
    </location>
    <ligand>
        <name>3-methyl-2-oxobutanoate</name>
        <dbReference type="ChEBI" id="CHEBI:11851"/>
    </ligand>
</feature>
<protein>
    <recommendedName>
        <fullName evidence="7">3-methyl-2-oxobutanoate hydroxymethyltransferase</fullName>
        <ecNumber evidence="7">2.1.2.11</ecNumber>
    </recommendedName>
    <alternativeName>
        <fullName evidence="7">Ketopantoate hydroxymethyltransferase</fullName>
        <shortName evidence="7">KPHMT</shortName>
    </alternativeName>
</protein>
<dbReference type="InterPro" id="IPR040442">
    <property type="entry name" value="Pyrv_kinase-like_dom_sf"/>
</dbReference>
<keyword evidence="7 10" id="KW-0460">Magnesium</keyword>
<comment type="cofactor">
    <cofactor evidence="7 10">
        <name>Mg(2+)</name>
        <dbReference type="ChEBI" id="CHEBI:18420"/>
    </cofactor>
    <text evidence="7 10">Binds 1 Mg(2+) ion per subunit.</text>
</comment>
<dbReference type="RefSeq" id="WP_121771696.1">
    <property type="nucleotide sequence ID" value="NZ_RAWM01000162.1"/>
</dbReference>
<evidence type="ECO:0000256" key="1">
    <source>
        <dbReference type="ARBA" id="ARBA00005033"/>
    </source>
</evidence>
<keyword evidence="11" id="KW-0489">Methyltransferase</keyword>
<dbReference type="PANTHER" id="PTHR20881">
    <property type="entry name" value="3-METHYL-2-OXOBUTANOATE HYDROXYMETHYLTRANSFERASE"/>
    <property type="match status" value="1"/>
</dbReference>
<comment type="similarity">
    <text evidence="2 7">Belongs to the PanB family.</text>
</comment>
<comment type="caution">
    <text evidence="11">The sequence shown here is derived from an EMBL/GenBank/DDBJ whole genome shotgun (WGS) entry which is preliminary data.</text>
</comment>
<dbReference type="OrthoDB" id="9781789at2"/>
<keyword evidence="5 7" id="KW-0808">Transferase</keyword>
<evidence type="ECO:0000313" key="12">
    <source>
        <dbReference type="Proteomes" id="UP000282656"/>
    </source>
</evidence>
<gene>
    <name evidence="7 11" type="primary">panB</name>
    <name evidence="11" type="ORF">D7X96_34855</name>
</gene>
<dbReference type="GO" id="GO:0005737">
    <property type="term" value="C:cytoplasm"/>
    <property type="evidence" value="ECO:0007669"/>
    <property type="project" value="UniProtKB-SubCell"/>
</dbReference>
<dbReference type="InterPro" id="IPR003700">
    <property type="entry name" value="Pantoate_hydroxy_MeTrfase"/>
</dbReference>
<dbReference type="Proteomes" id="UP000282656">
    <property type="component" value="Unassembled WGS sequence"/>
</dbReference>
<dbReference type="GO" id="GO:0000287">
    <property type="term" value="F:magnesium ion binding"/>
    <property type="evidence" value="ECO:0007669"/>
    <property type="project" value="TreeGrafter"/>
</dbReference>
<proteinExistence type="inferred from homology"/>
<dbReference type="GO" id="GO:0015940">
    <property type="term" value="P:pantothenate biosynthetic process"/>
    <property type="evidence" value="ECO:0007669"/>
    <property type="project" value="UniProtKB-UniRule"/>
</dbReference>
<dbReference type="Pfam" id="PF02548">
    <property type="entry name" value="Pantoate_transf"/>
    <property type="match status" value="1"/>
</dbReference>
<dbReference type="HAMAP" id="MF_00156">
    <property type="entry name" value="PanB"/>
    <property type="match status" value="1"/>
</dbReference>
<name>A0A3A8PTF3_9BACT</name>
<organism evidence="11 12">
    <name type="scientific">Corallococcus interemptor</name>
    <dbReference type="NCBI Taxonomy" id="2316720"/>
    <lineage>
        <taxon>Bacteria</taxon>
        <taxon>Pseudomonadati</taxon>
        <taxon>Myxococcota</taxon>
        <taxon>Myxococcia</taxon>
        <taxon>Myxococcales</taxon>
        <taxon>Cystobacterineae</taxon>
        <taxon>Myxococcaceae</taxon>
        <taxon>Corallococcus</taxon>
    </lineage>
</organism>
<evidence type="ECO:0000256" key="8">
    <source>
        <dbReference type="PIRSR" id="PIRSR000388-1"/>
    </source>
</evidence>
<evidence type="ECO:0000256" key="10">
    <source>
        <dbReference type="PIRSR" id="PIRSR000388-3"/>
    </source>
</evidence>
<keyword evidence="12" id="KW-1185">Reference proteome</keyword>
<evidence type="ECO:0000256" key="3">
    <source>
        <dbReference type="ARBA" id="ARBA00011424"/>
    </source>
</evidence>
<evidence type="ECO:0000313" key="11">
    <source>
        <dbReference type="EMBL" id="RKH59737.1"/>
    </source>
</evidence>
<feature type="binding site" evidence="7 10">
    <location>
        <position position="46"/>
    </location>
    <ligand>
        <name>Mg(2+)</name>
        <dbReference type="ChEBI" id="CHEBI:18420"/>
    </ligand>
</feature>
<feature type="binding site" evidence="7 9">
    <location>
        <position position="85"/>
    </location>
    <ligand>
        <name>3-methyl-2-oxobutanoate</name>
        <dbReference type="ChEBI" id="CHEBI:11851"/>
    </ligand>
</feature>
<keyword evidence="4 7" id="KW-0566">Pantothenate biosynthesis</keyword>
<dbReference type="EMBL" id="RAWM01000162">
    <property type="protein sequence ID" value="RKH59737.1"/>
    <property type="molecule type" value="Genomic_DNA"/>
</dbReference>
<feature type="active site" description="Proton acceptor" evidence="7 8">
    <location>
        <position position="184"/>
    </location>
</feature>
<dbReference type="PANTHER" id="PTHR20881:SF0">
    <property type="entry name" value="3-METHYL-2-OXOBUTANOATE HYDROXYMETHYLTRANSFERASE"/>
    <property type="match status" value="1"/>
</dbReference>
<evidence type="ECO:0000256" key="6">
    <source>
        <dbReference type="ARBA" id="ARBA00056497"/>
    </source>
</evidence>
<keyword evidence="7 10" id="KW-0479">Metal-binding</keyword>